<evidence type="ECO:0000259" key="1">
    <source>
        <dbReference type="PROSITE" id="PS50020"/>
    </source>
</evidence>
<dbReference type="EMBL" id="JH926945">
    <property type="protein sequence ID" value="EKE40084.1"/>
    <property type="molecule type" value="Genomic_DNA"/>
</dbReference>
<reference evidence="2 3" key="1">
    <citation type="submission" date="2011-11" db="EMBL/GenBank/DDBJ databases">
        <authorList>
            <person name="Hannick L."/>
            <person name="Karamycheva S."/>
            <person name="Lorenzi H."/>
            <person name="Caler E."/>
        </authorList>
    </citation>
    <scope>NUCLEOTIDE SEQUENCE [LARGE SCALE GENOMIC DNA]</scope>
    <source>
        <strain evidence="2 3">P19</strain>
    </source>
</reference>
<dbReference type="SMART" id="SM00456">
    <property type="entry name" value="WW"/>
    <property type="match status" value="1"/>
</dbReference>
<dbReference type="Gene3D" id="2.20.70.10">
    <property type="match status" value="1"/>
</dbReference>
<dbReference type="PROSITE" id="PS01159">
    <property type="entry name" value="WW_DOMAIN_1"/>
    <property type="match status" value="1"/>
</dbReference>
<dbReference type="PROSITE" id="PS50020">
    <property type="entry name" value="WW_DOMAIN_2"/>
    <property type="match status" value="1"/>
</dbReference>
<organism evidence="2 3">
    <name type="scientific">Entamoeba nuttalli (strain P19)</name>
    <name type="common">Amoeba</name>
    <dbReference type="NCBI Taxonomy" id="1076696"/>
    <lineage>
        <taxon>Eukaryota</taxon>
        <taxon>Amoebozoa</taxon>
        <taxon>Evosea</taxon>
        <taxon>Archamoebae</taxon>
        <taxon>Mastigamoebida</taxon>
        <taxon>Entamoebidae</taxon>
        <taxon>Entamoeba</taxon>
    </lineage>
</organism>
<dbReference type="SUPFAM" id="SSF51045">
    <property type="entry name" value="WW domain"/>
    <property type="match status" value="1"/>
</dbReference>
<proteinExistence type="predicted"/>
<name>K2HBQ4_ENTNP</name>
<dbReference type="VEuPathDB" id="AmoebaDB:ENU1_102550"/>
<dbReference type="Gene3D" id="2.60.40.640">
    <property type="match status" value="1"/>
</dbReference>
<evidence type="ECO:0000313" key="2">
    <source>
        <dbReference type="EMBL" id="EKE40084.1"/>
    </source>
</evidence>
<dbReference type="RefSeq" id="XP_008857579.1">
    <property type="nucleotide sequence ID" value="XM_008859357.1"/>
</dbReference>
<dbReference type="InterPro" id="IPR036020">
    <property type="entry name" value="WW_dom_sf"/>
</dbReference>
<dbReference type="OMA" id="YENINKG"/>
<dbReference type="Proteomes" id="UP000006769">
    <property type="component" value="Unassembled WGS sequence"/>
</dbReference>
<dbReference type="SUPFAM" id="SSF49562">
    <property type="entry name" value="C2 domain (Calcium/lipid-binding domain, CaLB)"/>
    <property type="match status" value="1"/>
</dbReference>
<evidence type="ECO:0000313" key="3">
    <source>
        <dbReference type="Proteomes" id="UP000006769"/>
    </source>
</evidence>
<sequence>MKLKEIIKQKKEKTKNTLFMQQIKYPTTISLLSYGTFGKPINGYVEINIPFPTFIKKIQLVVVSCFTGVKLTGVTPPPVPPLTVDSNIGQWQRLTSYLSPVLTVDCTEDIVCERSNLNTSFIKELPPGIHRFPFSFILPQTHCPMLVLPNEERIRFVYEIKAVIYTKVSSFDSDYFPLPMLFHTVPPLQLSPSKVETPFGKDSKVTLTIPKTTYFTGERMDITMTLSLGKPIYRAHLSLVAMYTAPGCIHRITLNSTVIPLGPEPKRFLIDILPSVPPTIVTQFFKFEHFILIEIFNQIGAPLKIFIPVTIITSQDNNIRSYYAKVCGVILPSTPYFGIHNRPPPPFPSSIIDGLQEGVTEFSGNVWLNHIKRCLQRTKDGDPMDEVYPLFTNSMLPEGWITGNSHNETYYIDVIHKTTSWKDPRDINMIKPQHVLAHSKGVLNILPINAEGLPCCSKKQPEVVVMVFTDFQRVLRTEPAKGSDPTFTPKTLAVELDDLRENVNVFLYVKGNPDIYLGNINIDLTLLPFPSIIEDWFYLQPIPFTDNVTSGRIKLRIAYLEHPMALTEVNPMILTHVLTSLNSPFFPMTPKYEEEVDKQLKRMENGSIRMIKKEGNRIVLTWERNTGGLVETKYENINKGSFKERVGQLFTGKKKDSQEEIPLIDVPSLNGNCAEDFEKGNDLFETGYVDMGKVTESIINSKDEELKLKVSTNTSNLNDSKEPMISPVIVNNNDEVKEIKTVSQINNQEIMTYPILDDIDKGCQDNNNEEIQKGPIVQENLLDLNEVRPDPLKGLFPTKK</sequence>
<dbReference type="CDD" id="cd00201">
    <property type="entry name" value="WW"/>
    <property type="match status" value="1"/>
</dbReference>
<feature type="domain" description="WW" evidence="1">
    <location>
        <begin position="394"/>
        <end position="426"/>
    </location>
</feature>
<gene>
    <name evidence="2" type="ORF">ENU1_102550</name>
</gene>
<dbReference type="OrthoDB" id="2333384at2759"/>
<dbReference type="AlphaFoldDB" id="K2HBQ4"/>
<accession>K2HBQ4</accession>
<protein>
    <recommendedName>
        <fullName evidence="1">WW domain-containing protein</fullName>
    </recommendedName>
</protein>
<dbReference type="InterPro" id="IPR001202">
    <property type="entry name" value="WW_dom"/>
</dbReference>
<dbReference type="InterPro" id="IPR014752">
    <property type="entry name" value="Arrestin-like_C"/>
</dbReference>
<dbReference type="InterPro" id="IPR035892">
    <property type="entry name" value="C2_domain_sf"/>
</dbReference>
<dbReference type="GeneID" id="20073755"/>